<dbReference type="AlphaFoldDB" id="A0A7X9RZ26"/>
<dbReference type="RefSeq" id="WP_169659480.1">
    <property type="nucleotide sequence ID" value="NZ_JABANE010000091.1"/>
</dbReference>
<organism evidence="2 3">
    <name type="scientific">Flammeovirga aprica JL-4</name>
    <dbReference type="NCBI Taxonomy" id="694437"/>
    <lineage>
        <taxon>Bacteria</taxon>
        <taxon>Pseudomonadati</taxon>
        <taxon>Bacteroidota</taxon>
        <taxon>Cytophagia</taxon>
        <taxon>Cytophagales</taxon>
        <taxon>Flammeovirgaceae</taxon>
        <taxon>Flammeovirga</taxon>
    </lineage>
</organism>
<gene>
    <name evidence="2" type="ORF">HHU12_25060</name>
</gene>
<evidence type="ECO:0000313" key="3">
    <source>
        <dbReference type="Proteomes" id="UP000576082"/>
    </source>
</evidence>
<dbReference type="Proteomes" id="UP000576082">
    <property type="component" value="Unassembled WGS sequence"/>
</dbReference>
<keyword evidence="1" id="KW-0175">Coiled coil</keyword>
<name>A0A7X9RZ26_9BACT</name>
<protein>
    <submittedName>
        <fullName evidence="2">Uncharacterized protein</fullName>
    </submittedName>
</protein>
<dbReference type="EMBL" id="JABANE010000091">
    <property type="protein sequence ID" value="NME71259.1"/>
    <property type="molecule type" value="Genomic_DNA"/>
</dbReference>
<evidence type="ECO:0000313" key="2">
    <source>
        <dbReference type="EMBL" id="NME71259.1"/>
    </source>
</evidence>
<reference evidence="2 3" key="1">
    <citation type="submission" date="2020-04" db="EMBL/GenBank/DDBJ databases">
        <title>Flammeovirga sp. SR4, a novel species isolated from seawater.</title>
        <authorList>
            <person name="Wang X."/>
        </authorList>
    </citation>
    <scope>NUCLEOTIDE SEQUENCE [LARGE SCALE GENOMIC DNA]</scope>
    <source>
        <strain evidence="2 3">ATCC 23126</strain>
    </source>
</reference>
<keyword evidence="3" id="KW-1185">Reference proteome</keyword>
<comment type="caution">
    <text evidence="2">The sequence shown here is derived from an EMBL/GenBank/DDBJ whole genome shotgun (WGS) entry which is preliminary data.</text>
</comment>
<feature type="coiled-coil region" evidence="1">
    <location>
        <begin position="58"/>
        <end position="98"/>
    </location>
</feature>
<sequence length="317" mass="36747">MFCQVEKDKPADNYIYPPNSYNNYEGLTPKESWDIHKAAYIKQLKSKGSTGEEYDKSILEYEKQKEEFLTQVKEQNRIAEVQREKDAELRKQHAIQREKDAELRKQHAIQREKDAELRKQHAIQREKDAELRKQHAIQREKDAELRKQHAIQREKDAELRKQHAIQREKDAELRKQHAIQREKDAELRKKSQAWREHSEEILIKNITLSTQSNGSKPITFNVPIKTTLYIGVRAHIRSGNALIEIFNPKGIKEGELSLKYQPNSNENSEGPVYTSGALDKTISNTEVGEWQIKISSQKSNGNIAMSVAQSIKPTADE</sequence>
<evidence type="ECO:0000256" key="1">
    <source>
        <dbReference type="SAM" id="Coils"/>
    </source>
</evidence>
<accession>A0A7X9RZ26</accession>
<proteinExistence type="predicted"/>